<proteinExistence type="inferred from homology"/>
<evidence type="ECO:0000259" key="6">
    <source>
        <dbReference type="SMART" id="SM00859"/>
    </source>
</evidence>
<reference evidence="7 8" key="1">
    <citation type="submission" date="2015-05" db="EMBL/GenBank/DDBJ databases">
        <title>Genome assembly of Archangium gephyra DSM 2261.</title>
        <authorList>
            <person name="Sharma G."/>
            <person name="Subramanian S."/>
        </authorList>
    </citation>
    <scope>NUCLEOTIDE SEQUENCE [LARGE SCALE GENOMIC DNA]</scope>
    <source>
        <strain evidence="7 8">DSM 2261</strain>
    </source>
</reference>
<evidence type="ECO:0000256" key="2">
    <source>
        <dbReference type="ARBA" id="ARBA00022857"/>
    </source>
</evidence>
<evidence type="ECO:0000256" key="4">
    <source>
        <dbReference type="HAMAP-Rule" id="MF_00150"/>
    </source>
</evidence>
<dbReference type="CDD" id="cd17895">
    <property type="entry name" value="AGPR_1_N"/>
    <property type="match status" value="1"/>
</dbReference>
<dbReference type="InterPro" id="IPR000706">
    <property type="entry name" value="AGPR_type-1"/>
</dbReference>
<dbReference type="PANTHER" id="PTHR32338">
    <property type="entry name" value="N-ACETYL-GAMMA-GLUTAMYL-PHOSPHATE REDUCTASE, CHLOROPLASTIC-RELATED-RELATED"/>
    <property type="match status" value="1"/>
</dbReference>
<keyword evidence="2 4" id="KW-0521">NADP</keyword>
<keyword evidence="4" id="KW-0055">Arginine biosynthesis</keyword>
<protein>
    <recommendedName>
        <fullName evidence="4">N-acetyl-gamma-glutamyl-phosphate reductase</fullName>
        <shortName evidence="4">AGPR</shortName>
        <ecNumber evidence="4">1.2.1.38</ecNumber>
    </recommendedName>
    <alternativeName>
        <fullName evidence="4">N-acetyl-glutamate semialdehyde dehydrogenase</fullName>
        <shortName evidence="4">NAGSA dehydrogenase</shortName>
    </alternativeName>
</protein>
<dbReference type="AlphaFoldDB" id="A0AAC8QHE7"/>
<comment type="subcellular location">
    <subcellularLocation>
        <location evidence="4">Cytoplasm</location>
    </subcellularLocation>
</comment>
<dbReference type="Gene3D" id="3.40.50.720">
    <property type="entry name" value="NAD(P)-binding Rossmann-like Domain"/>
    <property type="match status" value="1"/>
</dbReference>
<dbReference type="GO" id="GO:0006526">
    <property type="term" value="P:L-arginine biosynthetic process"/>
    <property type="evidence" value="ECO:0007669"/>
    <property type="project" value="UniProtKB-UniRule"/>
</dbReference>
<dbReference type="InterPro" id="IPR058924">
    <property type="entry name" value="AGPR_dimerisation_dom"/>
</dbReference>
<dbReference type="KEGG" id="age:AA314_09030"/>
<dbReference type="InterPro" id="IPR050085">
    <property type="entry name" value="AGPR"/>
</dbReference>
<comment type="similarity">
    <text evidence="4">Belongs to the NAGSA dehydrogenase family. Type 1 subfamily.</text>
</comment>
<evidence type="ECO:0000256" key="1">
    <source>
        <dbReference type="ARBA" id="ARBA00022605"/>
    </source>
</evidence>
<dbReference type="PANTHER" id="PTHR32338:SF11">
    <property type="entry name" value="[LYSW]-L-2-AMINOADIPATE_[LYSW]-L-GLUTAMATE PHOSPHATE REDUCTASE-RELATED"/>
    <property type="match status" value="1"/>
</dbReference>
<dbReference type="CDD" id="cd23934">
    <property type="entry name" value="AGPR_1_C"/>
    <property type="match status" value="1"/>
</dbReference>
<feature type="active site" evidence="4 5">
    <location>
        <position position="157"/>
    </location>
</feature>
<gene>
    <name evidence="4" type="primary">argC</name>
    <name evidence="7" type="ORF">AA314_09030</name>
</gene>
<dbReference type="GO" id="GO:0070401">
    <property type="term" value="F:NADP+ binding"/>
    <property type="evidence" value="ECO:0007669"/>
    <property type="project" value="InterPro"/>
</dbReference>
<comment type="catalytic activity">
    <reaction evidence="4">
        <text>N-acetyl-L-glutamate 5-semialdehyde + phosphate + NADP(+) = N-acetyl-L-glutamyl 5-phosphate + NADPH + H(+)</text>
        <dbReference type="Rhea" id="RHEA:21588"/>
        <dbReference type="ChEBI" id="CHEBI:15378"/>
        <dbReference type="ChEBI" id="CHEBI:29123"/>
        <dbReference type="ChEBI" id="CHEBI:43474"/>
        <dbReference type="ChEBI" id="CHEBI:57783"/>
        <dbReference type="ChEBI" id="CHEBI:57936"/>
        <dbReference type="ChEBI" id="CHEBI:58349"/>
        <dbReference type="EC" id="1.2.1.38"/>
    </reaction>
</comment>
<dbReference type="GO" id="GO:0005737">
    <property type="term" value="C:cytoplasm"/>
    <property type="evidence" value="ECO:0007669"/>
    <property type="project" value="UniProtKB-SubCell"/>
</dbReference>
<evidence type="ECO:0000313" key="7">
    <source>
        <dbReference type="EMBL" id="AKJ07404.1"/>
    </source>
</evidence>
<dbReference type="Proteomes" id="UP000035579">
    <property type="component" value="Chromosome"/>
</dbReference>
<dbReference type="InterPro" id="IPR023013">
    <property type="entry name" value="AGPR_AS"/>
</dbReference>
<sequence>MHMANKVKAVLIGGTGYGGAEILRRLLFNPNVDVVRVTAVDNIGKKVGDVHFNLAGLTDLSFQEMPPAQAVAGADVAFLAMPHKTTAKVVLDILNTGVRIVDLSGDFRLRDAAAYAKYYGVDHPAPQMLTDGSFTYGMPELNREAIRKARYIASPGCFATTIALGLLPLAKAGLLTGPIHTVAATGSSGSGANPQITTHHPLRAANLRTYKPLEHQHIPEILQTLRIAGGKEDMSLEFVPVSAPLPRGIFSTSFAEVPASVTQEQLTAAWKTAFGNEPFIRIVSGGRQPEVVGVSGSNYVEVGFTLGPVTGNTRRVVCFSALDNLVKGGAGQAIQSFNLMMGWDERLTLAEPGLWP</sequence>
<keyword evidence="1 4" id="KW-0028">Amino-acid biosynthesis</keyword>
<dbReference type="GO" id="GO:0003942">
    <property type="term" value="F:N-acetyl-gamma-glutamyl-phosphate reductase activity"/>
    <property type="evidence" value="ECO:0007669"/>
    <property type="project" value="UniProtKB-UniRule"/>
</dbReference>
<organism evidence="7 8">
    <name type="scientific">Archangium gephyra</name>
    <dbReference type="NCBI Taxonomy" id="48"/>
    <lineage>
        <taxon>Bacteria</taxon>
        <taxon>Pseudomonadati</taxon>
        <taxon>Myxococcota</taxon>
        <taxon>Myxococcia</taxon>
        <taxon>Myxococcales</taxon>
        <taxon>Cystobacterineae</taxon>
        <taxon>Archangiaceae</taxon>
        <taxon>Archangium</taxon>
    </lineage>
</organism>
<comment type="function">
    <text evidence="4">Catalyzes the NADPH-dependent reduction of N-acetyl-5-glutamyl phosphate to yield N-acetyl-L-glutamate 5-semialdehyde.</text>
</comment>
<feature type="domain" description="Semialdehyde dehydrogenase NAD-binding" evidence="6">
    <location>
        <begin position="8"/>
        <end position="149"/>
    </location>
</feature>
<dbReference type="Gene3D" id="3.30.360.10">
    <property type="entry name" value="Dihydrodipicolinate Reductase, domain 2"/>
    <property type="match status" value="1"/>
</dbReference>
<accession>A0AAC8QHE7</accession>
<dbReference type="Pfam" id="PF22698">
    <property type="entry name" value="Semialdhyde_dhC_1"/>
    <property type="match status" value="1"/>
</dbReference>
<keyword evidence="4" id="KW-0963">Cytoplasm</keyword>
<evidence type="ECO:0000313" key="8">
    <source>
        <dbReference type="Proteomes" id="UP000035579"/>
    </source>
</evidence>
<dbReference type="Pfam" id="PF01118">
    <property type="entry name" value="Semialdhyde_dh"/>
    <property type="match status" value="1"/>
</dbReference>
<dbReference type="InterPro" id="IPR000534">
    <property type="entry name" value="Semialdehyde_DH_NAD-bd"/>
</dbReference>
<name>A0AAC8QHE7_9BACT</name>
<dbReference type="HAMAP" id="MF_00150">
    <property type="entry name" value="ArgC_type1"/>
    <property type="match status" value="1"/>
</dbReference>
<dbReference type="EC" id="1.2.1.38" evidence="4"/>
<dbReference type="SUPFAM" id="SSF55347">
    <property type="entry name" value="Glyceraldehyde-3-phosphate dehydrogenase-like, C-terminal domain"/>
    <property type="match status" value="1"/>
</dbReference>
<dbReference type="PROSITE" id="PS01224">
    <property type="entry name" value="ARGC"/>
    <property type="match status" value="1"/>
</dbReference>
<comment type="pathway">
    <text evidence="4">Amino-acid biosynthesis; L-arginine biosynthesis; N(2)-acetyl-L-ornithine from L-glutamate: step 3/4.</text>
</comment>
<dbReference type="NCBIfam" id="TIGR01850">
    <property type="entry name" value="argC"/>
    <property type="match status" value="1"/>
</dbReference>
<dbReference type="GO" id="GO:0051287">
    <property type="term" value="F:NAD binding"/>
    <property type="evidence" value="ECO:0007669"/>
    <property type="project" value="InterPro"/>
</dbReference>
<keyword evidence="3 4" id="KW-0560">Oxidoreductase</keyword>
<dbReference type="SUPFAM" id="SSF51735">
    <property type="entry name" value="NAD(P)-binding Rossmann-fold domains"/>
    <property type="match status" value="1"/>
</dbReference>
<evidence type="ECO:0000256" key="5">
    <source>
        <dbReference type="PROSITE-ProRule" id="PRU10010"/>
    </source>
</evidence>
<dbReference type="InterPro" id="IPR036291">
    <property type="entry name" value="NAD(P)-bd_dom_sf"/>
</dbReference>
<dbReference type="SMART" id="SM00859">
    <property type="entry name" value="Semialdhyde_dh"/>
    <property type="match status" value="1"/>
</dbReference>
<evidence type="ECO:0000256" key="3">
    <source>
        <dbReference type="ARBA" id="ARBA00023002"/>
    </source>
</evidence>
<dbReference type="EMBL" id="CP011509">
    <property type="protein sequence ID" value="AKJ07404.1"/>
    <property type="molecule type" value="Genomic_DNA"/>
</dbReference>